<feature type="transmembrane region" description="Helical" evidence="2">
    <location>
        <begin position="33"/>
        <end position="51"/>
    </location>
</feature>
<evidence type="ECO:0000256" key="2">
    <source>
        <dbReference type="SAM" id="Phobius"/>
    </source>
</evidence>
<protein>
    <submittedName>
        <fullName evidence="3">Membrane protein</fullName>
    </submittedName>
</protein>
<dbReference type="Pfam" id="PF04519">
    <property type="entry name" value="Bactofilin"/>
    <property type="match status" value="1"/>
</dbReference>
<keyword evidence="2" id="KW-0812">Transmembrane</keyword>
<dbReference type="GeneID" id="96663450"/>
<reference evidence="3 4" key="1">
    <citation type="journal article" date="2014" name="Genome Announc.">
        <title>Genome Sequence of Yersinia similis Y228T, a Member of the Yersinia pseudotuberculosis Complex.</title>
        <authorList>
            <person name="Sprague L.D."/>
            <person name="Neubauer H."/>
        </authorList>
    </citation>
    <scope>NUCLEOTIDE SEQUENCE [LARGE SCALE GENOMIC DNA]</scope>
    <source>
        <strain evidence="3 4">228</strain>
    </source>
</reference>
<evidence type="ECO:0000313" key="3">
    <source>
        <dbReference type="EMBL" id="AHK19213.1"/>
    </source>
</evidence>
<organism evidence="3 4">
    <name type="scientific">Yersinia similis</name>
    <dbReference type="NCBI Taxonomy" id="367190"/>
    <lineage>
        <taxon>Bacteria</taxon>
        <taxon>Pseudomonadati</taxon>
        <taxon>Pseudomonadota</taxon>
        <taxon>Gammaproteobacteria</taxon>
        <taxon>Enterobacterales</taxon>
        <taxon>Yersiniaceae</taxon>
        <taxon>Yersinia</taxon>
    </lineage>
</organism>
<dbReference type="PANTHER" id="PTHR35024">
    <property type="entry name" value="HYPOTHETICAL CYTOSOLIC PROTEIN"/>
    <property type="match status" value="1"/>
</dbReference>
<proteinExistence type="inferred from homology"/>
<evidence type="ECO:0000256" key="1">
    <source>
        <dbReference type="ARBA" id="ARBA00044755"/>
    </source>
</evidence>
<comment type="similarity">
    <text evidence="1">Belongs to the bactofilin family.</text>
</comment>
<evidence type="ECO:0000313" key="4">
    <source>
        <dbReference type="Proteomes" id="UP000019439"/>
    </source>
</evidence>
<dbReference type="EMBL" id="CP007230">
    <property type="protein sequence ID" value="AHK19213.1"/>
    <property type="molecule type" value="Genomic_DNA"/>
</dbReference>
<feature type="transmembrane region" description="Helical" evidence="2">
    <location>
        <begin position="9"/>
        <end position="27"/>
    </location>
</feature>
<dbReference type="Proteomes" id="UP000019439">
    <property type="component" value="Chromosome"/>
</dbReference>
<name>A0ABM5PWE9_9GAMM</name>
<dbReference type="RefSeq" id="WP_025381965.1">
    <property type="nucleotide sequence ID" value="NZ_CABIIH010000097.1"/>
</dbReference>
<keyword evidence="4" id="KW-1185">Reference proteome</keyword>
<gene>
    <name evidence="3" type="ORF">BF17_07720</name>
</gene>
<keyword evidence="2" id="KW-0472">Membrane</keyword>
<sequence length="221" mass="24183">MSFYIRKNTVLSLLWGLWIAALVAHIIYDLFFYLFIVPALFLIFTVINVMFKKKINSNNEGSSIVNIPDQTSMPLSNTSQDHAKNNTIIAAGTQLKGNINLDGDIQIYGVVMGDIIVNEGSIRLMRSGQIEGNLTAPHITVDGRVEGVCISDDLEILEHGRLKGIVKGSNFSIKKGGIFVGQSEITEEPVSQVKSKAKPIIAISQEKTKVEDLAVGQHSSK</sequence>
<keyword evidence="2" id="KW-1133">Transmembrane helix</keyword>
<accession>A0ABM5PWE9</accession>
<dbReference type="PANTHER" id="PTHR35024:SF4">
    <property type="entry name" value="POLYMER-FORMING CYTOSKELETAL PROTEIN"/>
    <property type="match status" value="1"/>
</dbReference>
<dbReference type="InterPro" id="IPR007607">
    <property type="entry name" value="BacA/B"/>
</dbReference>